<dbReference type="AlphaFoldDB" id="K4L3Q2"/>
<organism evidence="2 3">
    <name type="scientific">Simiduia agarivorans (strain DSM 21679 / JCM 13881 / BCRC 17597 / SA1)</name>
    <dbReference type="NCBI Taxonomy" id="1117647"/>
    <lineage>
        <taxon>Bacteria</taxon>
        <taxon>Pseudomonadati</taxon>
        <taxon>Pseudomonadota</taxon>
        <taxon>Gammaproteobacteria</taxon>
        <taxon>Cellvibrionales</taxon>
        <taxon>Cellvibrionaceae</taxon>
        <taxon>Simiduia</taxon>
    </lineage>
</organism>
<feature type="domain" description="Co-chaperone DjlA N-terminal" evidence="1">
    <location>
        <begin position="22"/>
        <end position="138"/>
    </location>
</feature>
<dbReference type="STRING" id="1117647.M5M_18520"/>
<dbReference type="InterPro" id="IPR007791">
    <property type="entry name" value="DjlA_N"/>
</dbReference>
<dbReference type="KEGG" id="saga:M5M_18520"/>
<dbReference type="InterPro" id="IPR029024">
    <property type="entry name" value="TerB-like"/>
</dbReference>
<dbReference type="Pfam" id="PF05099">
    <property type="entry name" value="TerB"/>
    <property type="match status" value="1"/>
</dbReference>
<dbReference type="EMBL" id="CP003746">
    <property type="protein sequence ID" value="AFV00833.1"/>
    <property type="molecule type" value="Genomic_DNA"/>
</dbReference>
<dbReference type="eggNOG" id="COG4103">
    <property type="taxonomic scope" value="Bacteria"/>
</dbReference>
<sequence length="143" mass="16216">MIVDLLKQLFDTPAIEAKPCHQLAAIALLVEVGMADGHLDEAETASLCRAIERTFGLSPAETKAMIERARQAQSDAVSHFEFTRVINAEFEPEQKFELVLAMWQLAYADGNLDRYEEHTIRKLAELMYLPHSEFIRAKVLARE</sequence>
<dbReference type="CDD" id="cd07313">
    <property type="entry name" value="terB_like_2"/>
    <property type="match status" value="1"/>
</dbReference>
<evidence type="ECO:0000313" key="2">
    <source>
        <dbReference type="EMBL" id="AFV00833.1"/>
    </source>
</evidence>
<evidence type="ECO:0000313" key="3">
    <source>
        <dbReference type="Proteomes" id="UP000000466"/>
    </source>
</evidence>
<proteinExistence type="predicted"/>
<dbReference type="HOGENOM" id="CLU_111095_2_0_6"/>
<dbReference type="RefSeq" id="WP_015048983.1">
    <property type="nucleotide sequence ID" value="NC_018868.3"/>
</dbReference>
<accession>K4L3Q2</accession>
<gene>
    <name evidence="2" type="ordered locus">M5M_18520</name>
</gene>
<protein>
    <recommendedName>
        <fullName evidence="1">Co-chaperone DjlA N-terminal domain-containing protein</fullName>
    </recommendedName>
</protein>
<keyword evidence="3" id="KW-1185">Reference proteome</keyword>
<dbReference type="Gene3D" id="1.10.3680.10">
    <property type="entry name" value="TerB-like"/>
    <property type="match status" value="1"/>
</dbReference>
<dbReference type="Proteomes" id="UP000000466">
    <property type="component" value="Chromosome"/>
</dbReference>
<evidence type="ECO:0000259" key="1">
    <source>
        <dbReference type="Pfam" id="PF05099"/>
    </source>
</evidence>
<dbReference type="SUPFAM" id="SSF158682">
    <property type="entry name" value="TerB-like"/>
    <property type="match status" value="1"/>
</dbReference>
<reference evidence="2 3" key="1">
    <citation type="journal article" date="2013" name="Genome Announc.">
        <title>Complete genome sequence of Simiduia agarivorans SA1(T), a marine bacterium able to degrade a variety of polysaccharides.</title>
        <authorList>
            <person name="Lin S.Y."/>
            <person name="Shieh W.Y."/>
            <person name="Chen J.S."/>
            <person name="Tang S.L."/>
        </authorList>
    </citation>
    <scope>NUCLEOTIDE SEQUENCE [LARGE SCALE GENOMIC DNA]</scope>
    <source>
        <strain evidence="3">DSM 21679 / JCM 13881 / BCRC 17597 / SA1</strain>
    </source>
</reference>
<dbReference type="OrthoDB" id="5294347at2"/>
<name>K4L3Q2_SIMAS</name>